<dbReference type="AlphaFoldDB" id="A0A2S5T1B8"/>
<keyword evidence="1" id="KW-0812">Transmembrane</keyword>
<dbReference type="Proteomes" id="UP000239406">
    <property type="component" value="Unassembled WGS sequence"/>
</dbReference>
<dbReference type="EMBL" id="PSNY01000020">
    <property type="protein sequence ID" value="PPE68770.1"/>
    <property type="molecule type" value="Genomic_DNA"/>
</dbReference>
<keyword evidence="1" id="KW-1133">Transmembrane helix</keyword>
<protein>
    <submittedName>
        <fullName evidence="3">Small Trp-rich protein</fullName>
    </submittedName>
    <submittedName>
        <fullName evidence="2">TIGR04438 family Trp-rich protein</fullName>
    </submittedName>
</protein>
<gene>
    <name evidence="2" type="ORF">C1702_15615</name>
    <name evidence="3" type="ORF">EV676_11213</name>
</gene>
<reference evidence="2 4" key="1">
    <citation type="submission" date="2018-02" db="EMBL/GenBank/DDBJ databases">
        <title>Reclassifiation of [Polyangium] brachysporum DSM 7029 as Guopingzhaonella breviflexa gen. nov., sp. nov., a member of the family Comamonadaceae.</title>
        <authorList>
            <person name="Tang B."/>
        </authorList>
    </citation>
    <scope>NUCLEOTIDE SEQUENCE [LARGE SCALE GENOMIC DNA]</scope>
    <source>
        <strain evidence="2 4">DSM 15344</strain>
    </source>
</reference>
<keyword evidence="4" id="KW-1185">Reference proteome</keyword>
<evidence type="ECO:0000313" key="3">
    <source>
        <dbReference type="EMBL" id="TCP03653.1"/>
    </source>
</evidence>
<keyword evidence="1" id="KW-0472">Membrane</keyword>
<comment type="caution">
    <text evidence="2">The sequence shown here is derived from an EMBL/GenBank/DDBJ whole genome shotgun (WGS) entry which is preliminary data.</text>
</comment>
<dbReference type="EMBL" id="SLXF01000012">
    <property type="protein sequence ID" value="TCP03653.1"/>
    <property type="molecule type" value="Genomic_DNA"/>
</dbReference>
<dbReference type="InterPro" id="IPR031044">
    <property type="entry name" value="Small_Trp_rich"/>
</dbReference>
<dbReference type="RefSeq" id="WP_104358647.1">
    <property type="nucleotide sequence ID" value="NZ_CALFFA010000007.1"/>
</dbReference>
<evidence type="ECO:0000256" key="1">
    <source>
        <dbReference type="SAM" id="Phobius"/>
    </source>
</evidence>
<dbReference type="NCBIfam" id="TIGR04438">
    <property type="entry name" value="small_Trp_rich"/>
    <property type="match status" value="1"/>
</dbReference>
<evidence type="ECO:0000313" key="5">
    <source>
        <dbReference type="Proteomes" id="UP000294772"/>
    </source>
</evidence>
<accession>A0A2S5T1B8</accession>
<name>A0A2S5T1B8_9BURK</name>
<evidence type="ECO:0000313" key="4">
    <source>
        <dbReference type="Proteomes" id="UP000239406"/>
    </source>
</evidence>
<reference evidence="3 5" key="2">
    <citation type="submission" date="2019-03" db="EMBL/GenBank/DDBJ databases">
        <title>Genomic Encyclopedia of Type Strains, Phase IV (KMG-IV): sequencing the most valuable type-strain genomes for metagenomic binning, comparative biology and taxonomic classification.</title>
        <authorList>
            <person name="Goeker M."/>
        </authorList>
    </citation>
    <scope>NUCLEOTIDE SEQUENCE [LARGE SCALE GENOMIC DNA]</scope>
    <source>
        <strain evidence="3 5">DSM 15264</strain>
    </source>
</reference>
<sequence>MWFVVIGVFLILLKLAELGPVGEWSWLGVLWPFPCAMVWWWWADKTGYTKRKQMEKMEERKQERRRKNIVALGLQERKRR</sequence>
<proteinExistence type="predicted"/>
<organism evidence="2 4">
    <name type="scientific">Caldimonas thermodepolymerans</name>
    <dbReference type="NCBI Taxonomy" id="215580"/>
    <lineage>
        <taxon>Bacteria</taxon>
        <taxon>Pseudomonadati</taxon>
        <taxon>Pseudomonadota</taxon>
        <taxon>Betaproteobacteria</taxon>
        <taxon>Burkholderiales</taxon>
        <taxon>Sphaerotilaceae</taxon>
        <taxon>Caldimonas</taxon>
    </lineage>
</organism>
<dbReference type="OrthoDB" id="8689816at2"/>
<evidence type="ECO:0000313" key="2">
    <source>
        <dbReference type="EMBL" id="PPE68770.1"/>
    </source>
</evidence>
<dbReference type="Proteomes" id="UP000294772">
    <property type="component" value="Unassembled WGS sequence"/>
</dbReference>
<feature type="transmembrane region" description="Helical" evidence="1">
    <location>
        <begin position="28"/>
        <end position="44"/>
    </location>
</feature>